<dbReference type="GO" id="GO:0003723">
    <property type="term" value="F:RNA binding"/>
    <property type="evidence" value="ECO:0007669"/>
    <property type="project" value="UniProtKB-KW"/>
</dbReference>
<dbReference type="InterPro" id="IPR000748">
    <property type="entry name" value="PsdUridine_synth_RsuA/RluB/E/F"/>
</dbReference>
<evidence type="ECO:0000256" key="4">
    <source>
        <dbReference type="PROSITE-ProRule" id="PRU00182"/>
    </source>
</evidence>
<dbReference type="InterPro" id="IPR002942">
    <property type="entry name" value="S4_RNA-bd"/>
</dbReference>
<dbReference type="InterPro" id="IPR020094">
    <property type="entry name" value="TruA/RsuA/RluB/E/F_N"/>
</dbReference>
<dbReference type="NCBIfam" id="TIGR00093">
    <property type="entry name" value="pseudouridine synthase"/>
    <property type="match status" value="1"/>
</dbReference>
<dbReference type="PANTHER" id="PTHR47683:SF2">
    <property type="entry name" value="RNA-BINDING S4 DOMAIN-CONTAINING PROTEIN"/>
    <property type="match status" value="1"/>
</dbReference>
<gene>
    <name evidence="7" type="ORF">HYG86_16315</name>
</gene>
<evidence type="ECO:0000259" key="6">
    <source>
        <dbReference type="SMART" id="SM00363"/>
    </source>
</evidence>
<dbReference type="EC" id="5.4.99.-" evidence="5"/>
<dbReference type="SUPFAM" id="SSF55120">
    <property type="entry name" value="Pseudouridine synthase"/>
    <property type="match status" value="1"/>
</dbReference>
<dbReference type="Pfam" id="PF01479">
    <property type="entry name" value="S4"/>
    <property type="match status" value="1"/>
</dbReference>
<reference evidence="7 8" key="1">
    <citation type="submission" date="2020-07" db="EMBL/GenBank/DDBJ databases">
        <title>Alkalicella. sp. LB2 genome.</title>
        <authorList>
            <person name="Postec A."/>
            <person name="Quemeneur M."/>
        </authorList>
    </citation>
    <scope>NUCLEOTIDE SEQUENCE [LARGE SCALE GENOMIC DNA]</scope>
    <source>
        <strain evidence="7 8">LB2</strain>
    </source>
</reference>
<dbReference type="FunFam" id="3.10.290.10:FF:000003">
    <property type="entry name" value="Pseudouridine synthase"/>
    <property type="match status" value="1"/>
</dbReference>
<dbReference type="InterPro" id="IPR020103">
    <property type="entry name" value="PsdUridine_synth_cat_dom_sf"/>
</dbReference>
<keyword evidence="3 5" id="KW-0413">Isomerase</keyword>
<evidence type="ECO:0000313" key="7">
    <source>
        <dbReference type="EMBL" id="QNO16737.1"/>
    </source>
</evidence>
<dbReference type="PROSITE" id="PS01149">
    <property type="entry name" value="PSI_RSU"/>
    <property type="match status" value="1"/>
</dbReference>
<comment type="similarity">
    <text evidence="1 5">Belongs to the pseudouridine synthase RsuA family.</text>
</comment>
<dbReference type="GO" id="GO:0120159">
    <property type="term" value="F:rRNA pseudouridine synthase activity"/>
    <property type="evidence" value="ECO:0007669"/>
    <property type="project" value="UniProtKB-ARBA"/>
</dbReference>
<dbReference type="Pfam" id="PF00849">
    <property type="entry name" value="PseudoU_synth_2"/>
    <property type="match status" value="1"/>
</dbReference>
<keyword evidence="8" id="KW-1185">Reference proteome</keyword>
<dbReference type="InterPro" id="IPR006145">
    <property type="entry name" value="PsdUridine_synth_RsuA/RluA"/>
</dbReference>
<protein>
    <recommendedName>
        <fullName evidence="5">Pseudouridine synthase</fullName>
        <ecNumber evidence="5">5.4.99.-</ecNumber>
    </recommendedName>
</protein>
<dbReference type="KEGG" id="acae:HYG86_16315"/>
<dbReference type="EMBL" id="CP058559">
    <property type="protein sequence ID" value="QNO16737.1"/>
    <property type="molecule type" value="Genomic_DNA"/>
</dbReference>
<dbReference type="PROSITE" id="PS50889">
    <property type="entry name" value="S4"/>
    <property type="match status" value="1"/>
</dbReference>
<evidence type="ECO:0000256" key="3">
    <source>
        <dbReference type="ARBA" id="ARBA00023235"/>
    </source>
</evidence>
<organism evidence="7 8">
    <name type="scientific">Alkalicella caledoniensis</name>
    <dbReference type="NCBI Taxonomy" id="2731377"/>
    <lineage>
        <taxon>Bacteria</taxon>
        <taxon>Bacillati</taxon>
        <taxon>Bacillota</taxon>
        <taxon>Clostridia</taxon>
        <taxon>Eubacteriales</taxon>
        <taxon>Proteinivoracaceae</taxon>
        <taxon>Alkalicella</taxon>
    </lineage>
</organism>
<dbReference type="InterPro" id="IPR036986">
    <property type="entry name" value="S4_RNA-bd_sf"/>
</dbReference>
<dbReference type="Gene3D" id="3.30.70.1560">
    <property type="entry name" value="Alpha-L RNA-binding motif"/>
    <property type="match status" value="1"/>
</dbReference>
<dbReference type="Gene3D" id="3.10.290.10">
    <property type="entry name" value="RNA-binding S4 domain"/>
    <property type="match status" value="1"/>
</dbReference>
<dbReference type="Gene3D" id="3.30.70.580">
    <property type="entry name" value="Pseudouridine synthase I, catalytic domain, N-terminal subdomain"/>
    <property type="match status" value="1"/>
</dbReference>
<dbReference type="InterPro" id="IPR018496">
    <property type="entry name" value="PsdUridine_synth_RsuA/RluB_CS"/>
</dbReference>
<dbReference type="CDD" id="cd00165">
    <property type="entry name" value="S4"/>
    <property type="match status" value="1"/>
</dbReference>
<keyword evidence="2 4" id="KW-0694">RNA-binding</keyword>
<dbReference type="PANTHER" id="PTHR47683">
    <property type="entry name" value="PSEUDOURIDINE SYNTHASE FAMILY PROTEIN-RELATED"/>
    <property type="match status" value="1"/>
</dbReference>
<dbReference type="CDD" id="cd02870">
    <property type="entry name" value="PseudoU_synth_RsuA_like"/>
    <property type="match status" value="1"/>
</dbReference>
<name>A0A7G9WDH5_ALKCA</name>
<evidence type="ECO:0000256" key="5">
    <source>
        <dbReference type="RuleBase" id="RU003887"/>
    </source>
</evidence>
<proteinExistence type="inferred from homology"/>
<dbReference type="GO" id="GO:0000455">
    <property type="term" value="P:enzyme-directed rRNA pseudouridine synthesis"/>
    <property type="evidence" value="ECO:0007669"/>
    <property type="project" value="UniProtKB-ARBA"/>
</dbReference>
<sequence length="234" mass="26488">MERLQKFMASAGVASRRKSEELILEGKVKVNGQLVTELGFKVSQSDLVEVEGKEIYKPKGHVYYLLNKPTGYVTTVSDPQGRKTVMELVPKDHRVFPVGRLDIMTEGLLILTDDGELAYKLTHPKHMVEKEYHVKVNGIVAQEHITNLREGIMLDDGKTSPAKVEILNIQGGEATLSLIIHEGKNRQVRRMMEAVGRKVITLRRVKYGNLTLEGVQLGKYRNLTEEEVQWLIQN</sequence>
<dbReference type="SMART" id="SM00363">
    <property type="entry name" value="S4"/>
    <property type="match status" value="1"/>
</dbReference>
<dbReference type="AlphaFoldDB" id="A0A7G9WDH5"/>
<dbReference type="InterPro" id="IPR050343">
    <property type="entry name" value="RsuA_PseudoU_synthase"/>
</dbReference>
<dbReference type="SUPFAM" id="SSF55174">
    <property type="entry name" value="Alpha-L RNA-binding motif"/>
    <property type="match status" value="1"/>
</dbReference>
<dbReference type="InterPro" id="IPR042092">
    <property type="entry name" value="PsdUridine_s_RsuA/RluB/E/F_cat"/>
</dbReference>
<evidence type="ECO:0000256" key="1">
    <source>
        <dbReference type="ARBA" id="ARBA00008348"/>
    </source>
</evidence>
<dbReference type="GO" id="GO:0005829">
    <property type="term" value="C:cytosol"/>
    <property type="evidence" value="ECO:0007669"/>
    <property type="project" value="UniProtKB-ARBA"/>
</dbReference>
<evidence type="ECO:0000256" key="2">
    <source>
        <dbReference type="ARBA" id="ARBA00022884"/>
    </source>
</evidence>
<evidence type="ECO:0000313" key="8">
    <source>
        <dbReference type="Proteomes" id="UP000516160"/>
    </source>
</evidence>
<dbReference type="FunFam" id="3.30.70.1560:FF:000001">
    <property type="entry name" value="Pseudouridine synthase"/>
    <property type="match status" value="1"/>
</dbReference>
<feature type="domain" description="RNA-binding S4" evidence="6">
    <location>
        <begin position="2"/>
        <end position="61"/>
    </location>
</feature>
<dbReference type="Proteomes" id="UP000516160">
    <property type="component" value="Chromosome"/>
</dbReference>
<accession>A0A7G9WDH5</accession>